<feature type="binding site" evidence="14">
    <location>
        <position position="781"/>
    </location>
    <ligand>
        <name>substrate</name>
    </ligand>
</feature>
<evidence type="ECO:0000256" key="13">
    <source>
        <dbReference type="PIRSR" id="PIRSR000853-1"/>
    </source>
</evidence>
<dbReference type="Proteomes" id="UP000065734">
    <property type="component" value="Chromosome I"/>
</dbReference>
<dbReference type="GO" id="GO:0016301">
    <property type="term" value="F:kinase activity"/>
    <property type="evidence" value="ECO:0007669"/>
    <property type="project" value="UniProtKB-UniRule"/>
</dbReference>
<keyword evidence="9 20" id="KW-0418">Kinase</keyword>
<dbReference type="InterPro" id="IPR008279">
    <property type="entry name" value="PEP-util_enz_mobile_dom"/>
</dbReference>
<name>A0A0H5BGQ7_BLAVI</name>
<dbReference type="NCBIfam" id="NF004531">
    <property type="entry name" value="PRK05878.1"/>
    <property type="match status" value="1"/>
</dbReference>
<evidence type="ECO:0000256" key="5">
    <source>
        <dbReference type="ARBA" id="ARBA00020138"/>
    </source>
</evidence>
<dbReference type="SUPFAM" id="SSF56059">
    <property type="entry name" value="Glutathione synthetase ATP-binding domain-like"/>
    <property type="match status" value="1"/>
</dbReference>
<keyword evidence="7 15" id="KW-0479">Metal-binding</keyword>
<keyword evidence="6 20" id="KW-0808">Transferase</keyword>
<evidence type="ECO:0000256" key="9">
    <source>
        <dbReference type="ARBA" id="ARBA00022777"/>
    </source>
</evidence>
<dbReference type="InterPro" id="IPR015813">
    <property type="entry name" value="Pyrv/PenolPyrv_kinase-like_dom"/>
</dbReference>
<proteinExistence type="inferred from homology"/>
<feature type="domain" description="Pyruvate phosphate dikinase AMP/ATP-binding" evidence="17">
    <location>
        <begin position="319"/>
        <end position="369"/>
    </location>
</feature>
<feature type="binding site" evidence="14">
    <location>
        <position position="780"/>
    </location>
    <ligand>
        <name>substrate</name>
    </ligand>
</feature>
<evidence type="ECO:0000256" key="10">
    <source>
        <dbReference type="ARBA" id="ARBA00022840"/>
    </source>
</evidence>
<feature type="binding site" evidence="15">
    <location>
        <position position="782"/>
    </location>
    <ligand>
        <name>Mg(2+)</name>
        <dbReference type="ChEBI" id="CHEBI:18420"/>
    </ligand>
</feature>
<evidence type="ECO:0000256" key="7">
    <source>
        <dbReference type="ARBA" id="ARBA00022723"/>
    </source>
</evidence>
<feature type="binding site" evidence="14">
    <location>
        <position position="779"/>
    </location>
    <ligand>
        <name>substrate</name>
    </ligand>
</feature>
<evidence type="ECO:0000256" key="4">
    <source>
        <dbReference type="ARBA" id="ARBA00011994"/>
    </source>
</evidence>
<feature type="active site" description="Tele-phosphohistidine intermediate" evidence="13">
    <location>
        <position position="468"/>
    </location>
</feature>
<dbReference type="Gene3D" id="3.30.470.20">
    <property type="entry name" value="ATP-grasp fold, B domain"/>
    <property type="match status" value="1"/>
</dbReference>
<dbReference type="PANTHER" id="PTHR22931:SF9">
    <property type="entry name" value="PYRUVATE, PHOSPHATE DIKINASE 1, CHLOROPLASTIC"/>
    <property type="match status" value="1"/>
</dbReference>
<dbReference type="InterPro" id="IPR010121">
    <property type="entry name" value="Pyruvate_phosphate_dikinase"/>
</dbReference>
<evidence type="ECO:0000256" key="11">
    <source>
        <dbReference type="ARBA" id="ARBA00022842"/>
    </source>
</evidence>
<keyword evidence="11 15" id="KW-0460">Magnesium</keyword>
<dbReference type="RefSeq" id="WP_055037487.1">
    <property type="nucleotide sequence ID" value="NZ_AP014854.2"/>
</dbReference>
<reference evidence="19" key="1">
    <citation type="journal article" date="2015" name="Genome Announc.">
        <title>Complete Genome Sequence of the Bacteriochlorophyll b-Producing Photosynthetic Bacterium Blastochloris viridis.</title>
        <authorList>
            <person name="Tsukatani Y."/>
            <person name="Hirose Y."/>
            <person name="Harada J."/>
            <person name="Misawa N."/>
            <person name="Mori K."/>
            <person name="Inoue K."/>
            <person name="Tamiaki H."/>
        </authorList>
    </citation>
    <scope>NUCLEOTIDE SEQUENCE [LARGE SCALE GENOMIC DNA]</scope>
    <source>
        <strain evidence="19">DSM 133</strain>
    </source>
</reference>
<dbReference type="GO" id="GO:0046872">
    <property type="term" value="F:metal ion binding"/>
    <property type="evidence" value="ECO:0007669"/>
    <property type="project" value="UniProtKB-UniRule"/>
</dbReference>
<feature type="active site" description="Proton donor" evidence="13">
    <location>
        <position position="844"/>
    </location>
</feature>
<dbReference type="OrthoDB" id="9765468at2"/>
<evidence type="ECO:0000256" key="15">
    <source>
        <dbReference type="PIRSR" id="PIRSR000853-3"/>
    </source>
</evidence>
<feature type="binding site" evidence="14">
    <location>
        <position position="630"/>
    </location>
    <ligand>
        <name>substrate</name>
    </ligand>
</feature>
<dbReference type="PROSITE" id="PS00370">
    <property type="entry name" value="PEP_ENZYMES_PHOS_SITE"/>
    <property type="match status" value="1"/>
</dbReference>
<feature type="binding site" evidence="15">
    <location>
        <position position="758"/>
    </location>
    <ligand>
        <name>Mg(2+)</name>
        <dbReference type="ChEBI" id="CHEBI:18420"/>
    </ligand>
</feature>
<dbReference type="STRING" id="1079.BVIR_2000"/>
<keyword evidence="8" id="KW-0547">Nucleotide-binding</keyword>
<feature type="domain" description="PEP-utilising enzyme C-terminal" evidence="18">
    <location>
        <begin position="531"/>
        <end position="882"/>
    </location>
</feature>
<dbReference type="InterPro" id="IPR000121">
    <property type="entry name" value="PEP_util_C"/>
</dbReference>
<keyword evidence="21" id="KW-1185">Reference proteome</keyword>
<evidence type="ECO:0000256" key="12">
    <source>
        <dbReference type="PIRNR" id="PIRNR000853"/>
    </source>
</evidence>
<dbReference type="InterPro" id="IPR002192">
    <property type="entry name" value="PPDK_AMP/ATP-bd"/>
</dbReference>
<dbReference type="InterPro" id="IPR036637">
    <property type="entry name" value="Phosphohistidine_dom_sf"/>
</dbReference>
<feature type="domain" description="PEP-utilising enzyme mobile" evidence="16">
    <location>
        <begin position="436"/>
        <end position="516"/>
    </location>
</feature>
<organism evidence="20 21">
    <name type="scientific">Blastochloris viridis</name>
    <name type="common">Rhodopseudomonas viridis</name>
    <dbReference type="NCBI Taxonomy" id="1079"/>
    <lineage>
        <taxon>Bacteria</taxon>
        <taxon>Pseudomonadati</taxon>
        <taxon>Pseudomonadota</taxon>
        <taxon>Alphaproteobacteria</taxon>
        <taxon>Hyphomicrobiales</taxon>
        <taxon>Blastochloridaceae</taxon>
        <taxon>Blastochloris</taxon>
    </lineage>
</organism>
<dbReference type="Pfam" id="PF02896">
    <property type="entry name" value="PEP-utilizers_C"/>
    <property type="match status" value="1"/>
</dbReference>
<evidence type="ECO:0000256" key="2">
    <source>
        <dbReference type="ARBA" id="ARBA00003144"/>
    </source>
</evidence>
<dbReference type="Gene3D" id="3.50.30.10">
    <property type="entry name" value="Phosphohistidine domain"/>
    <property type="match status" value="1"/>
</dbReference>
<feature type="binding site" evidence="14">
    <location>
        <position position="758"/>
    </location>
    <ligand>
        <name>substrate</name>
    </ligand>
</feature>
<keyword evidence="20" id="KW-0670">Pyruvate</keyword>
<evidence type="ECO:0000313" key="21">
    <source>
        <dbReference type="Proteomes" id="UP000065734"/>
    </source>
</evidence>
<dbReference type="PATRIC" id="fig|1079.6.peg.2072"/>
<feature type="domain" description="Pyruvate phosphate dikinase AMP/ATP-binding" evidence="17">
    <location>
        <begin position="60"/>
        <end position="297"/>
    </location>
</feature>
<dbReference type="Gene3D" id="1.20.80.30">
    <property type="match status" value="1"/>
</dbReference>
<dbReference type="Pfam" id="PF00391">
    <property type="entry name" value="PEP-utilizers"/>
    <property type="match status" value="1"/>
</dbReference>
<reference evidence="20" key="2">
    <citation type="submission" date="2015-11" db="EMBL/GenBank/DDBJ databases">
        <authorList>
            <person name="Zhang Y."/>
            <person name="Guo Z."/>
        </authorList>
    </citation>
    <scope>NUCLEOTIDE SEQUENCE</scope>
    <source>
        <strain evidence="20">1</strain>
    </source>
</reference>
<evidence type="ECO:0000259" key="16">
    <source>
        <dbReference type="Pfam" id="PF00391"/>
    </source>
</evidence>
<evidence type="ECO:0000256" key="8">
    <source>
        <dbReference type="ARBA" id="ARBA00022741"/>
    </source>
</evidence>
<evidence type="ECO:0000313" key="19">
    <source>
        <dbReference type="EMBL" id="BAS00330.1"/>
    </source>
</evidence>
<evidence type="ECO:0000256" key="6">
    <source>
        <dbReference type="ARBA" id="ARBA00022679"/>
    </source>
</evidence>
<dbReference type="InterPro" id="IPR013815">
    <property type="entry name" value="ATP_grasp_subdomain_1"/>
</dbReference>
<comment type="function">
    <text evidence="2">Catalyzes the reversible phosphorylation of pyruvate and phosphate.</text>
</comment>
<dbReference type="AlphaFoldDB" id="A0A0H5BGQ7"/>
<feature type="binding site" evidence="14">
    <location>
        <position position="574"/>
    </location>
    <ligand>
        <name>substrate</name>
    </ligand>
</feature>
<dbReference type="SUPFAM" id="SSF51621">
    <property type="entry name" value="Phosphoenolpyruvate/pyruvate domain"/>
    <property type="match status" value="1"/>
</dbReference>
<keyword evidence="10" id="KW-0067">ATP-binding</keyword>
<protein>
    <recommendedName>
        <fullName evidence="5 12">Pyruvate, phosphate dikinase</fullName>
        <ecNumber evidence="4 12">2.7.9.1</ecNumber>
    </recommendedName>
</protein>
<dbReference type="KEGG" id="bvr:BVIR_2000"/>
<feature type="binding site" evidence="14">
    <location>
        <position position="782"/>
    </location>
    <ligand>
        <name>substrate</name>
    </ligand>
</feature>
<evidence type="ECO:0000256" key="1">
    <source>
        <dbReference type="ARBA" id="ARBA00001946"/>
    </source>
</evidence>
<accession>A0A0H5BGQ7</accession>
<evidence type="ECO:0000259" key="17">
    <source>
        <dbReference type="Pfam" id="PF01326"/>
    </source>
</evidence>
<feature type="domain" description="Pyruvate phosphate dikinase AMP/ATP-binding" evidence="17">
    <location>
        <begin position="21"/>
        <end position="57"/>
    </location>
</feature>
<gene>
    <name evidence="20" type="primary">ppdK</name>
    <name evidence="19" type="ORF">BV133_2736</name>
    <name evidence="20" type="ORF">BVIRIDIS_14450</name>
</gene>
<dbReference type="Gene3D" id="3.30.1490.20">
    <property type="entry name" value="ATP-grasp fold, A domain"/>
    <property type="match status" value="1"/>
</dbReference>
<comment type="similarity">
    <text evidence="3 12">Belongs to the PEP-utilizing enzyme family.</text>
</comment>
<reference evidence="21" key="3">
    <citation type="journal article" date="2016" name="Genome Announc.">
        <title>Revised genome sequence of the purple photosynthetic bacterium Blastochloris viridis.</title>
        <authorList>
            <person name="Liu L.N."/>
            <person name="Faulkner M."/>
            <person name="Liu X."/>
            <person name="Huang F."/>
            <person name="Darby A.C."/>
            <person name="Hall N."/>
        </authorList>
    </citation>
    <scope>NUCLEOTIDE SEQUENCE [LARGE SCALE GENOMIC DNA]</scope>
    <source>
        <strain evidence="21">ATCC 19567 / DSM 133 / F</strain>
    </source>
</reference>
<comment type="cofactor">
    <cofactor evidence="1 12 15">
        <name>Mg(2+)</name>
        <dbReference type="ChEBI" id="CHEBI:18420"/>
    </cofactor>
</comment>
<dbReference type="PROSITE" id="PS00742">
    <property type="entry name" value="PEP_ENZYMES_2"/>
    <property type="match status" value="1"/>
</dbReference>
<dbReference type="InterPro" id="IPR040442">
    <property type="entry name" value="Pyrv_kinase-like_dom_sf"/>
</dbReference>
<dbReference type="EMBL" id="LN907867">
    <property type="protein sequence ID" value="CUU42433.1"/>
    <property type="molecule type" value="Genomic_DNA"/>
</dbReference>
<evidence type="ECO:0000313" key="20">
    <source>
        <dbReference type="EMBL" id="CUU42433.1"/>
    </source>
</evidence>
<dbReference type="PIRSF" id="PIRSF000853">
    <property type="entry name" value="PPDK"/>
    <property type="match status" value="1"/>
</dbReference>
<dbReference type="Pfam" id="PF01326">
    <property type="entry name" value="PPDK_N"/>
    <property type="match status" value="3"/>
</dbReference>
<comment type="catalytic activity">
    <reaction evidence="12">
        <text>pyruvate + phosphate + ATP = phosphoenolpyruvate + AMP + diphosphate + H(+)</text>
        <dbReference type="Rhea" id="RHEA:10756"/>
        <dbReference type="ChEBI" id="CHEBI:15361"/>
        <dbReference type="ChEBI" id="CHEBI:15378"/>
        <dbReference type="ChEBI" id="CHEBI:30616"/>
        <dbReference type="ChEBI" id="CHEBI:33019"/>
        <dbReference type="ChEBI" id="CHEBI:43474"/>
        <dbReference type="ChEBI" id="CHEBI:58702"/>
        <dbReference type="ChEBI" id="CHEBI:456215"/>
        <dbReference type="EC" id="2.7.9.1"/>
    </reaction>
</comment>
<dbReference type="Gene3D" id="1.10.189.10">
    <property type="entry name" value="Pyruvate Phosphate Dikinase, domain 2"/>
    <property type="match status" value="1"/>
</dbReference>
<dbReference type="Gene3D" id="3.20.20.60">
    <property type="entry name" value="Phosphoenolpyruvate-binding domains"/>
    <property type="match status" value="1"/>
</dbReference>
<dbReference type="GO" id="GO:0005524">
    <property type="term" value="F:ATP binding"/>
    <property type="evidence" value="ECO:0007669"/>
    <property type="project" value="UniProtKB-UniRule"/>
</dbReference>
<dbReference type="InterPro" id="IPR023151">
    <property type="entry name" value="PEP_util_CS"/>
</dbReference>
<dbReference type="EMBL" id="AP014854">
    <property type="protein sequence ID" value="BAS00330.1"/>
    <property type="molecule type" value="Genomic_DNA"/>
</dbReference>
<dbReference type="EC" id="2.7.9.1" evidence="4 12"/>
<dbReference type="SUPFAM" id="SSF52009">
    <property type="entry name" value="Phosphohistidine domain"/>
    <property type="match status" value="1"/>
</dbReference>
<dbReference type="NCBIfam" id="TIGR01828">
    <property type="entry name" value="pyru_phos_dikin"/>
    <property type="match status" value="1"/>
</dbReference>
<dbReference type="GO" id="GO:0050242">
    <property type="term" value="F:pyruvate, phosphate dikinase activity"/>
    <property type="evidence" value="ECO:0007669"/>
    <property type="project" value="UniProtKB-UniRule"/>
</dbReference>
<evidence type="ECO:0000259" key="18">
    <source>
        <dbReference type="Pfam" id="PF02896"/>
    </source>
</evidence>
<evidence type="ECO:0000256" key="14">
    <source>
        <dbReference type="PIRSR" id="PIRSR000853-2"/>
    </source>
</evidence>
<evidence type="ECO:0000256" key="3">
    <source>
        <dbReference type="ARBA" id="ARBA00007837"/>
    </source>
</evidence>
<dbReference type="PANTHER" id="PTHR22931">
    <property type="entry name" value="PHOSPHOENOLPYRUVATE DIKINASE-RELATED"/>
    <property type="match status" value="1"/>
</dbReference>
<dbReference type="InterPro" id="IPR018274">
    <property type="entry name" value="PEP_util_AS"/>
</dbReference>
<sequence length="892" mass="96628">MAKWVYSFGDGVAEGRSDMKNLLGGKGANLAEMANLGLPVPPGFTITTEVCTYYYKNGRQYPPELKDQVEAALLRVGQITGRSFSSIENPLLVSVRSGARASMPGMMDTVLNLGLNDVTVEALAKSSGDRRFAFDSYRRFITMYSNVVLGIDHDVFEEILDHYKHSKGYVQDTDLDAADWEEIVARYKTRIGEELKAPFPQDPFDQLWGAIGAVFGSWMNQRAITYRRLHSIPESWGTAVNVQAMVFGNMGETSATGVAFTRNPSTGENKLYGEFLINAQGEDVVAGIRTPQEITEEARIAAGSDKPSMETALPEVFLRFKTVAETLERHYRDMQDMEFTVERGRLWMLQTRNGKRTARAALRVAVEMAQAGDITKDEAVLRVDPSSLDQLLHPTIDPKAPRTVLGTGLPASPGAAAGEIVFTSDEAAALKAEGRKVILVRVETSPEDIHGMHAAEGILTTRGGMTSHAAVVARGMGKPCVSGAGAIRVDYAAGTLTAGGKVLNKGDHVTIDGGTGQVLLGLAPMIEPELSGEFTTLMEWADARRRLKVRTNAETPADARTARTFGAEGIGLCRTEHMFFNEDRIVAVREMILADDEAGRKAALAKLLPMQRDDFVELFEIMKGLPVTIRLLDPPLHEFLPHGDEEIAAVAKQIGADPKKLEQRAAQLKEFNPMLGFRGCRLAVVYPEIAEMQARAIFEAAVIAARKTGQPVVPEVMVPLVSTKAELDLVKSHIVEMAKLVEQESGTKLDYHIGTMIELPRAALRAGDIAASAEFFSFGTNDLTQTTFGISRDDAALFLDSYTAKNIFPCDPFVSIDQDGVGELIEIAAERGRKTRPDIKLGICGEHGGDPASVTFCAKTGLDYVSCSPFRVPIARLAAAQAAIGAGGSGTA</sequence>